<organism evidence="2 3">
    <name type="scientific">Dioscorea zingiberensis</name>
    <dbReference type="NCBI Taxonomy" id="325984"/>
    <lineage>
        <taxon>Eukaryota</taxon>
        <taxon>Viridiplantae</taxon>
        <taxon>Streptophyta</taxon>
        <taxon>Embryophyta</taxon>
        <taxon>Tracheophyta</taxon>
        <taxon>Spermatophyta</taxon>
        <taxon>Magnoliopsida</taxon>
        <taxon>Liliopsida</taxon>
        <taxon>Dioscoreales</taxon>
        <taxon>Dioscoreaceae</taxon>
        <taxon>Dioscorea</taxon>
    </lineage>
</organism>
<gene>
    <name evidence="2" type="ORF">J5N97_010481</name>
</gene>
<name>A0A9D5CZ72_9LILI</name>
<comment type="caution">
    <text evidence="2">The sequence shown here is derived from an EMBL/GenBank/DDBJ whole genome shotgun (WGS) entry which is preliminary data.</text>
</comment>
<dbReference type="InterPro" id="IPR036188">
    <property type="entry name" value="FAD/NAD-bd_sf"/>
</dbReference>
<keyword evidence="3" id="KW-1185">Reference proteome</keyword>
<evidence type="ECO:0000313" key="2">
    <source>
        <dbReference type="EMBL" id="KAJ0982226.1"/>
    </source>
</evidence>
<dbReference type="OrthoDB" id="5046242at2759"/>
<feature type="signal peptide" evidence="1">
    <location>
        <begin position="1"/>
        <end position="22"/>
    </location>
</feature>
<accession>A0A9D5CZ72</accession>
<dbReference type="Pfam" id="PF13450">
    <property type="entry name" value="NAD_binding_8"/>
    <property type="match status" value="1"/>
</dbReference>
<reference evidence="2" key="1">
    <citation type="submission" date="2021-03" db="EMBL/GenBank/DDBJ databases">
        <authorList>
            <person name="Li Z."/>
            <person name="Yang C."/>
        </authorList>
    </citation>
    <scope>NUCLEOTIDE SEQUENCE</scope>
    <source>
        <strain evidence="2">Dzin_1.0</strain>
        <tissue evidence="2">Leaf</tissue>
    </source>
</reference>
<proteinExistence type="predicted"/>
<dbReference type="EMBL" id="JAGGNH010000002">
    <property type="protein sequence ID" value="KAJ0982226.1"/>
    <property type="molecule type" value="Genomic_DNA"/>
</dbReference>
<evidence type="ECO:0000256" key="1">
    <source>
        <dbReference type="SAM" id="SignalP"/>
    </source>
</evidence>
<sequence length="80" mass="8002">MEMRGMAIEAIVLMMFIVGAMAATKSPSVIIVGAGMSGISAAKTLSDAGITDLTILEATGLIGRKDAQGSLCRLASGDGS</sequence>
<dbReference type="SUPFAM" id="SSF51905">
    <property type="entry name" value="FAD/NAD(P)-binding domain"/>
    <property type="match status" value="1"/>
</dbReference>
<dbReference type="AlphaFoldDB" id="A0A9D5CZ72"/>
<reference evidence="2" key="2">
    <citation type="journal article" date="2022" name="Hortic Res">
        <title>The genome of Dioscorea zingiberensis sheds light on the biosynthesis, origin and evolution of the medicinally important diosgenin saponins.</title>
        <authorList>
            <person name="Li Y."/>
            <person name="Tan C."/>
            <person name="Li Z."/>
            <person name="Guo J."/>
            <person name="Li S."/>
            <person name="Chen X."/>
            <person name="Wang C."/>
            <person name="Dai X."/>
            <person name="Yang H."/>
            <person name="Song W."/>
            <person name="Hou L."/>
            <person name="Xu J."/>
            <person name="Tong Z."/>
            <person name="Xu A."/>
            <person name="Yuan X."/>
            <person name="Wang W."/>
            <person name="Yang Q."/>
            <person name="Chen L."/>
            <person name="Sun Z."/>
            <person name="Wang K."/>
            <person name="Pan B."/>
            <person name="Chen J."/>
            <person name="Bao Y."/>
            <person name="Liu F."/>
            <person name="Qi X."/>
            <person name="Gang D.R."/>
            <person name="Wen J."/>
            <person name="Li J."/>
        </authorList>
    </citation>
    <scope>NUCLEOTIDE SEQUENCE</scope>
    <source>
        <strain evidence="2">Dzin_1.0</strain>
    </source>
</reference>
<dbReference type="Gene3D" id="3.50.50.60">
    <property type="entry name" value="FAD/NAD(P)-binding domain"/>
    <property type="match status" value="1"/>
</dbReference>
<evidence type="ECO:0000313" key="3">
    <source>
        <dbReference type="Proteomes" id="UP001085076"/>
    </source>
</evidence>
<dbReference type="Proteomes" id="UP001085076">
    <property type="component" value="Miscellaneous, Linkage group lg02"/>
</dbReference>
<feature type="chain" id="PRO_5038498524" description="Amine oxidase domain-containing protein" evidence="1">
    <location>
        <begin position="23"/>
        <end position="80"/>
    </location>
</feature>
<keyword evidence="1" id="KW-0732">Signal</keyword>
<evidence type="ECO:0008006" key="4">
    <source>
        <dbReference type="Google" id="ProtNLM"/>
    </source>
</evidence>
<protein>
    <recommendedName>
        <fullName evidence="4">Amine oxidase domain-containing protein</fullName>
    </recommendedName>
</protein>